<dbReference type="PANTHER" id="PTHR34475:SF1">
    <property type="entry name" value="CYTOSKELETON PROTEIN RODZ"/>
    <property type="match status" value="1"/>
</dbReference>
<evidence type="ECO:0000256" key="2">
    <source>
        <dbReference type="SAM" id="Phobius"/>
    </source>
</evidence>
<evidence type="ECO:0000313" key="5">
    <source>
        <dbReference type="Proteomes" id="UP000317365"/>
    </source>
</evidence>
<proteinExistence type="predicted"/>
<dbReference type="InterPro" id="IPR010982">
    <property type="entry name" value="Lambda_DNA-bd_dom_sf"/>
</dbReference>
<organism evidence="4 5">
    <name type="scientific">Rhodoferax aquaticus</name>
    <dbReference type="NCBI Taxonomy" id="2527691"/>
    <lineage>
        <taxon>Bacteria</taxon>
        <taxon>Pseudomonadati</taxon>
        <taxon>Pseudomonadota</taxon>
        <taxon>Betaproteobacteria</taxon>
        <taxon>Burkholderiales</taxon>
        <taxon>Comamonadaceae</taxon>
        <taxon>Rhodoferax</taxon>
    </lineage>
</organism>
<keyword evidence="5" id="KW-1185">Reference proteome</keyword>
<reference evidence="5" key="1">
    <citation type="submission" date="2019-02" db="EMBL/GenBank/DDBJ databases">
        <title>Complete genome sequence of Rhodoferax sp. Gr-4.</title>
        <authorList>
            <person name="Jin L."/>
        </authorList>
    </citation>
    <scope>NUCLEOTIDE SEQUENCE [LARGE SCALE GENOMIC DNA]</scope>
    <source>
        <strain evidence="5">Gr-4</strain>
    </source>
</reference>
<name>A0A515EPZ1_9BURK</name>
<keyword evidence="2" id="KW-0812">Transmembrane</keyword>
<keyword evidence="2" id="KW-0472">Membrane</keyword>
<sequence length="325" mass="34323">MPRLNRVTLMNDSDHLDTNDSVSAIQFNESLSAGAMIKAAREAAGLHVAALAVSMKVPVKKLEALESDRLDQLPDAVFVRALASSVCRTLKIDPTPVLLKLPQTNAPRLTSDRSGINAPFNPPSDQKHYSAASPANKPVVWLVVALLLAAFAILFLPDLTVNEKVDVVGPPQATVQMPVEVSAKPDLVKPMDVPVVPLTSQVEPQLAAPQQQTLESLPKVTASAQAPSALTAPSSPVTAPLPGAQLAQSAIVFKAKGDSWIEVLDASKAVQLRRIVSAGETVAVSGTLPLSVVIGRVDAVEVEVRGSKFGLSEIARDNVARFEVK</sequence>
<evidence type="ECO:0000313" key="4">
    <source>
        <dbReference type="EMBL" id="QDL54733.1"/>
    </source>
</evidence>
<dbReference type="InterPro" id="IPR025194">
    <property type="entry name" value="RodZ-like_C"/>
</dbReference>
<dbReference type="InterPro" id="IPR050400">
    <property type="entry name" value="Bact_Cytoskel_RodZ"/>
</dbReference>
<dbReference type="KEGG" id="rhg:EXZ61_11430"/>
<reference evidence="5" key="2">
    <citation type="journal article" date="2020" name="Int. J. Syst. Evol. Microbiol.">
        <title>Genomic insights into a novel species Rhodoferax aquaticus sp. nov., isolated from freshwater.</title>
        <authorList>
            <person name="Li T."/>
            <person name="Zhuo Y."/>
            <person name="Jin C.Z."/>
            <person name="Wu X."/>
            <person name="Ko S.R."/>
            <person name="Jin F.J."/>
            <person name="Ahn C.Y."/>
            <person name="Oh H.M."/>
            <person name="Lee H.G."/>
            <person name="Jin L."/>
        </authorList>
    </citation>
    <scope>NUCLEOTIDE SEQUENCE [LARGE SCALE GENOMIC DNA]</scope>
    <source>
        <strain evidence="5">Gr-4</strain>
    </source>
</reference>
<dbReference type="Pfam" id="PF13413">
    <property type="entry name" value="HTH_25"/>
    <property type="match status" value="1"/>
</dbReference>
<dbReference type="AlphaFoldDB" id="A0A515EPZ1"/>
<dbReference type="Gene3D" id="1.10.260.40">
    <property type="entry name" value="lambda repressor-like DNA-binding domains"/>
    <property type="match status" value="1"/>
</dbReference>
<dbReference type="Proteomes" id="UP000317365">
    <property type="component" value="Chromosome"/>
</dbReference>
<accession>A0A515EPZ1</accession>
<dbReference type="Pfam" id="PF13464">
    <property type="entry name" value="RodZ_C"/>
    <property type="match status" value="1"/>
</dbReference>
<dbReference type="PANTHER" id="PTHR34475">
    <property type="match status" value="1"/>
</dbReference>
<dbReference type="EMBL" id="CP036282">
    <property type="protein sequence ID" value="QDL54733.1"/>
    <property type="molecule type" value="Genomic_DNA"/>
</dbReference>
<feature type="region of interest" description="Disordered" evidence="1">
    <location>
        <begin position="110"/>
        <end position="129"/>
    </location>
</feature>
<evidence type="ECO:0000256" key="1">
    <source>
        <dbReference type="SAM" id="MobiDB-lite"/>
    </source>
</evidence>
<keyword evidence="2" id="KW-1133">Transmembrane helix</keyword>
<evidence type="ECO:0000259" key="3">
    <source>
        <dbReference type="Pfam" id="PF13464"/>
    </source>
</evidence>
<gene>
    <name evidence="4" type="ORF">EXZ61_11430</name>
</gene>
<feature type="domain" description="Cytoskeleton protein RodZ-like C-terminal" evidence="3">
    <location>
        <begin position="252"/>
        <end position="323"/>
    </location>
</feature>
<feature type="transmembrane region" description="Helical" evidence="2">
    <location>
        <begin position="139"/>
        <end position="156"/>
    </location>
</feature>
<dbReference type="GO" id="GO:0003677">
    <property type="term" value="F:DNA binding"/>
    <property type="evidence" value="ECO:0007669"/>
    <property type="project" value="InterPro"/>
</dbReference>
<protein>
    <submittedName>
        <fullName evidence="4">Helix-turn-helix domain-containing protein</fullName>
    </submittedName>
</protein>